<feature type="binding site" evidence="8">
    <location>
        <position position="53"/>
    </location>
    <ligand>
        <name>Zn(2+)</name>
        <dbReference type="ChEBI" id="CHEBI:29105"/>
    </ligand>
</feature>
<dbReference type="InterPro" id="IPR015892">
    <property type="entry name" value="Carbonic_anhydrase_CS"/>
</dbReference>
<feature type="binding site" evidence="8">
    <location>
        <position position="109"/>
    </location>
    <ligand>
        <name>Zn(2+)</name>
        <dbReference type="ChEBI" id="CHEBI:29105"/>
    </ligand>
</feature>
<dbReference type="Pfam" id="PF00484">
    <property type="entry name" value="Pro_CA"/>
    <property type="match status" value="1"/>
</dbReference>
<feature type="binding site" evidence="8">
    <location>
        <position position="55"/>
    </location>
    <ligand>
        <name>Zn(2+)</name>
        <dbReference type="ChEBI" id="CHEBI:29105"/>
    </ligand>
</feature>
<keyword evidence="5 9" id="KW-0456">Lyase</keyword>
<accession>A0A318RN15</accession>
<dbReference type="SUPFAM" id="SSF53056">
    <property type="entry name" value="beta-carbonic anhydrase, cab"/>
    <property type="match status" value="1"/>
</dbReference>
<comment type="function">
    <text evidence="9">Reversible hydration of carbon dioxide.</text>
</comment>
<evidence type="ECO:0000256" key="5">
    <source>
        <dbReference type="ARBA" id="ARBA00023239"/>
    </source>
</evidence>
<sequence length="209" mass="21994">MNVAALAPADAWAQLREGNNRFVAGRPHHPSQDIGDRERLAHGQHPKAVIFGCADSRVAAEIIFDQGLGDVFVVRTAGHVIGSSVLGSIEYAVDILDVPLIVILGHDSCGAVEAALGALDNLDIAGGHIRDLVERVTPSILLGRSEGLTTVDEFEARHVQETGKLLMERSKIISAGVADGDIGIIGLTYRLADGNVHLCAAVGDVNDDV</sequence>
<evidence type="ECO:0000256" key="1">
    <source>
        <dbReference type="ARBA" id="ARBA00006217"/>
    </source>
</evidence>
<dbReference type="AlphaFoldDB" id="A0A318RN15"/>
<dbReference type="PROSITE" id="PS00704">
    <property type="entry name" value="PROK_CO2_ANHYDRASE_1"/>
    <property type="match status" value="1"/>
</dbReference>
<proteinExistence type="inferred from homology"/>
<dbReference type="FunFam" id="3.40.1050.10:FF:000006">
    <property type="entry name" value="Carbonic anhydrase"/>
    <property type="match status" value="1"/>
</dbReference>
<dbReference type="InterPro" id="IPR001765">
    <property type="entry name" value="Carbonic_anhydrase"/>
</dbReference>
<evidence type="ECO:0000313" key="11">
    <source>
        <dbReference type="Proteomes" id="UP000247591"/>
    </source>
</evidence>
<dbReference type="GO" id="GO:0004089">
    <property type="term" value="F:carbonate dehydratase activity"/>
    <property type="evidence" value="ECO:0007669"/>
    <property type="project" value="UniProtKB-UniRule"/>
</dbReference>
<comment type="catalytic activity">
    <reaction evidence="7 9">
        <text>hydrogencarbonate + H(+) = CO2 + H2O</text>
        <dbReference type="Rhea" id="RHEA:10748"/>
        <dbReference type="ChEBI" id="CHEBI:15377"/>
        <dbReference type="ChEBI" id="CHEBI:15378"/>
        <dbReference type="ChEBI" id="CHEBI:16526"/>
        <dbReference type="ChEBI" id="CHEBI:17544"/>
        <dbReference type="EC" id="4.2.1.1"/>
    </reaction>
</comment>
<dbReference type="OrthoDB" id="9797527at2"/>
<gene>
    <name evidence="10" type="ORF">DFR67_12028</name>
</gene>
<dbReference type="EMBL" id="QJSP01000020">
    <property type="protein sequence ID" value="PYE12749.1"/>
    <property type="molecule type" value="Genomic_DNA"/>
</dbReference>
<dbReference type="PANTHER" id="PTHR11002:SF79">
    <property type="entry name" value="CARBONIC ANHYDRASE 2"/>
    <property type="match status" value="1"/>
</dbReference>
<feature type="binding site" evidence="8">
    <location>
        <position position="106"/>
    </location>
    <ligand>
        <name>Zn(2+)</name>
        <dbReference type="ChEBI" id="CHEBI:29105"/>
    </ligand>
</feature>
<evidence type="ECO:0000256" key="3">
    <source>
        <dbReference type="ARBA" id="ARBA00022723"/>
    </source>
</evidence>
<dbReference type="CDD" id="cd03378">
    <property type="entry name" value="beta_CA_cladeC"/>
    <property type="match status" value="1"/>
</dbReference>
<dbReference type="SMART" id="SM00947">
    <property type="entry name" value="Pro_CA"/>
    <property type="match status" value="1"/>
</dbReference>
<evidence type="ECO:0000313" key="10">
    <source>
        <dbReference type="EMBL" id="PYE12749.1"/>
    </source>
</evidence>
<dbReference type="PROSITE" id="PS00705">
    <property type="entry name" value="PROK_CO2_ANHYDRASE_2"/>
    <property type="match status" value="1"/>
</dbReference>
<evidence type="ECO:0000256" key="8">
    <source>
        <dbReference type="PIRSR" id="PIRSR601765-1"/>
    </source>
</evidence>
<name>A0A318RN15_WILLI</name>
<dbReference type="EC" id="4.2.1.1" evidence="2 9"/>
<dbReference type="GO" id="GO:0008270">
    <property type="term" value="F:zinc ion binding"/>
    <property type="evidence" value="ECO:0007669"/>
    <property type="project" value="UniProtKB-UniRule"/>
</dbReference>
<keyword evidence="11" id="KW-1185">Reference proteome</keyword>
<dbReference type="PANTHER" id="PTHR11002">
    <property type="entry name" value="CARBONIC ANHYDRASE"/>
    <property type="match status" value="1"/>
</dbReference>
<reference evidence="10 11" key="1">
    <citation type="submission" date="2018-06" db="EMBL/GenBank/DDBJ databases">
        <title>Genomic Encyclopedia of Type Strains, Phase IV (KMG-IV): sequencing the most valuable type-strain genomes for metagenomic binning, comparative biology and taxonomic classification.</title>
        <authorList>
            <person name="Goeker M."/>
        </authorList>
    </citation>
    <scope>NUCLEOTIDE SEQUENCE [LARGE SCALE GENOMIC DNA]</scope>
    <source>
        <strain evidence="10 11">DSM 45521</strain>
    </source>
</reference>
<keyword evidence="3 8" id="KW-0479">Metal-binding</keyword>
<evidence type="ECO:0000256" key="7">
    <source>
        <dbReference type="ARBA" id="ARBA00048348"/>
    </source>
</evidence>
<evidence type="ECO:0000256" key="6">
    <source>
        <dbReference type="ARBA" id="ARBA00024993"/>
    </source>
</evidence>
<comment type="similarity">
    <text evidence="1 9">Belongs to the beta-class carbonic anhydrase family.</text>
</comment>
<comment type="cofactor">
    <cofactor evidence="8">
        <name>Zn(2+)</name>
        <dbReference type="ChEBI" id="CHEBI:29105"/>
    </cofactor>
    <text evidence="8">Binds 1 zinc ion per subunit.</text>
</comment>
<dbReference type="Proteomes" id="UP000247591">
    <property type="component" value="Unassembled WGS sequence"/>
</dbReference>
<dbReference type="GO" id="GO:0015976">
    <property type="term" value="P:carbon utilization"/>
    <property type="evidence" value="ECO:0007669"/>
    <property type="project" value="InterPro"/>
</dbReference>
<evidence type="ECO:0000256" key="9">
    <source>
        <dbReference type="RuleBase" id="RU003956"/>
    </source>
</evidence>
<dbReference type="InterPro" id="IPR036874">
    <property type="entry name" value="Carbonic_anhydrase_sf"/>
</dbReference>
<evidence type="ECO:0000256" key="4">
    <source>
        <dbReference type="ARBA" id="ARBA00022833"/>
    </source>
</evidence>
<protein>
    <recommendedName>
        <fullName evidence="2 9">Carbonic anhydrase</fullName>
        <ecNumber evidence="2 9">4.2.1.1</ecNumber>
    </recommendedName>
    <alternativeName>
        <fullName evidence="9">Carbonate dehydratase</fullName>
    </alternativeName>
</protein>
<organism evidence="10 11">
    <name type="scientific">Williamsia limnetica</name>
    <dbReference type="NCBI Taxonomy" id="882452"/>
    <lineage>
        <taxon>Bacteria</taxon>
        <taxon>Bacillati</taxon>
        <taxon>Actinomycetota</taxon>
        <taxon>Actinomycetes</taxon>
        <taxon>Mycobacteriales</taxon>
        <taxon>Nocardiaceae</taxon>
        <taxon>Williamsia</taxon>
    </lineage>
</organism>
<comment type="function">
    <text evidence="6">Catalyzes the reversible hydration of carbon dioxide to form bicarbonate.</text>
</comment>
<keyword evidence="4 8" id="KW-0862">Zinc</keyword>
<dbReference type="Gene3D" id="3.40.1050.10">
    <property type="entry name" value="Carbonic anhydrase"/>
    <property type="match status" value="1"/>
</dbReference>
<comment type="caution">
    <text evidence="10">The sequence shown here is derived from an EMBL/GenBank/DDBJ whole genome shotgun (WGS) entry which is preliminary data.</text>
</comment>
<evidence type="ECO:0000256" key="2">
    <source>
        <dbReference type="ARBA" id="ARBA00012925"/>
    </source>
</evidence>